<evidence type="ECO:0000313" key="1">
    <source>
        <dbReference type="EMBL" id="KAJ5352336.1"/>
    </source>
</evidence>
<dbReference type="EMBL" id="JAPZBQ010000001">
    <property type="protein sequence ID" value="KAJ5352336.1"/>
    <property type="molecule type" value="Genomic_DNA"/>
</dbReference>
<reference evidence="1" key="1">
    <citation type="submission" date="2022-12" db="EMBL/GenBank/DDBJ databases">
        <authorList>
            <person name="Petersen C."/>
        </authorList>
    </citation>
    <scope>NUCLEOTIDE SEQUENCE</scope>
    <source>
        <strain evidence="1">IBT 35673</strain>
    </source>
</reference>
<comment type="caution">
    <text evidence="1">The sequence shown here is derived from an EMBL/GenBank/DDBJ whole genome shotgun (WGS) entry which is preliminary data.</text>
</comment>
<accession>A0A9W9R273</accession>
<proteinExistence type="predicted"/>
<sequence length="130" mass="15322">MTNQHSIMQPTGEVELWLRRYECWFCPSEWIGFSALLEHLETSRCVKEDRIRTLAFECPEYGFYGNRLTDPYPFFCFQCHAQFTQISALFYHVERNGPCSYLLGDGECLGNLRDFYIEYYDCPGCDSLGY</sequence>
<evidence type="ECO:0000313" key="2">
    <source>
        <dbReference type="Proteomes" id="UP001147695"/>
    </source>
</evidence>
<protein>
    <recommendedName>
        <fullName evidence="3">C2H2-type domain-containing protein</fullName>
    </recommendedName>
</protein>
<gene>
    <name evidence="1" type="ORF">N7452_001310</name>
</gene>
<reference evidence="1" key="2">
    <citation type="journal article" date="2023" name="IMA Fungus">
        <title>Comparative genomic study of the Penicillium genus elucidates a diverse pangenome and 15 lateral gene transfer events.</title>
        <authorList>
            <person name="Petersen C."/>
            <person name="Sorensen T."/>
            <person name="Nielsen M.R."/>
            <person name="Sondergaard T.E."/>
            <person name="Sorensen J.L."/>
            <person name="Fitzpatrick D.A."/>
            <person name="Frisvad J.C."/>
            <person name="Nielsen K.L."/>
        </authorList>
    </citation>
    <scope>NUCLEOTIDE SEQUENCE</scope>
    <source>
        <strain evidence="1">IBT 35673</strain>
    </source>
</reference>
<dbReference type="Proteomes" id="UP001147695">
    <property type="component" value="Unassembled WGS sequence"/>
</dbReference>
<organism evidence="1 2">
    <name type="scientific">Penicillium brevicompactum</name>
    <dbReference type="NCBI Taxonomy" id="5074"/>
    <lineage>
        <taxon>Eukaryota</taxon>
        <taxon>Fungi</taxon>
        <taxon>Dikarya</taxon>
        <taxon>Ascomycota</taxon>
        <taxon>Pezizomycotina</taxon>
        <taxon>Eurotiomycetes</taxon>
        <taxon>Eurotiomycetidae</taxon>
        <taxon>Eurotiales</taxon>
        <taxon>Aspergillaceae</taxon>
        <taxon>Penicillium</taxon>
    </lineage>
</organism>
<name>A0A9W9R273_PENBR</name>
<dbReference type="AlphaFoldDB" id="A0A9W9R273"/>
<evidence type="ECO:0008006" key="3">
    <source>
        <dbReference type="Google" id="ProtNLM"/>
    </source>
</evidence>